<evidence type="ECO:0000313" key="1">
    <source>
        <dbReference type="EMBL" id="JAE14016.1"/>
    </source>
</evidence>
<accession>A0A0A9FUM4</accession>
<name>A0A0A9FUM4_ARUDO</name>
<dbReference type="EMBL" id="GBRH01183880">
    <property type="protein sequence ID" value="JAE14016.1"/>
    <property type="molecule type" value="Transcribed_RNA"/>
</dbReference>
<organism evidence="1">
    <name type="scientific">Arundo donax</name>
    <name type="common">Giant reed</name>
    <name type="synonym">Donax arundinaceus</name>
    <dbReference type="NCBI Taxonomy" id="35708"/>
    <lineage>
        <taxon>Eukaryota</taxon>
        <taxon>Viridiplantae</taxon>
        <taxon>Streptophyta</taxon>
        <taxon>Embryophyta</taxon>
        <taxon>Tracheophyta</taxon>
        <taxon>Spermatophyta</taxon>
        <taxon>Magnoliopsida</taxon>
        <taxon>Liliopsida</taxon>
        <taxon>Poales</taxon>
        <taxon>Poaceae</taxon>
        <taxon>PACMAD clade</taxon>
        <taxon>Arundinoideae</taxon>
        <taxon>Arundineae</taxon>
        <taxon>Arundo</taxon>
    </lineage>
</organism>
<protein>
    <submittedName>
        <fullName evidence="1">Uncharacterized protein</fullName>
    </submittedName>
</protein>
<proteinExistence type="predicted"/>
<reference evidence="1" key="1">
    <citation type="submission" date="2014-09" db="EMBL/GenBank/DDBJ databases">
        <authorList>
            <person name="Magalhaes I.L.F."/>
            <person name="Oliveira U."/>
            <person name="Santos F.R."/>
            <person name="Vidigal T.H.D.A."/>
            <person name="Brescovit A.D."/>
            <person name="Santos A.J."/>
        </authorList>
    </citation>
    <scope>NUCLEOTIDE SEQUENCE</scope>
    <source>
        <tissue evidence="1">Shoot tissue taken approximately 20 cm above the soil surface</tissue>
    </source>
</reference>
<reference evidence="1" key="2">
    <citation type="journal article" date="2015" name="Data Brief">
        <title>Shoot transcriptome of the giant reed, Arundo donax.</title>
        <authorList>
            <person name="Barrero R.A."/>
            <person name="Guerrero F.D."/>
            <person name="Moolhuijzen P."/>
            <person name="Goolsby J.A."/>
            <person name="Tidwell J."/>
            <person name="Bellgard S.E."/>
            <person name="Bellgard M.I."/>
        </authorList>
    </citation>
    <scope>NUCLEOTIDE SEQUENCE</scope>
    <source>
        <tissue evidence="1">Shoot tissue taken approximately 20 cm above the soil surface</tissue>
    </source>
</reference>
<dbReference type="AlphaFoldDB" id="A0A0A9FUM4"/>
<sequence>MLAIAVGFRTVVGFLASSATPFLLPFSPIWRQIFSLELWI</sequence>